<reference evidence="1 2" key="2">
    <citation type="journal article" date="2017" name="Genome Biol.">
        <title>New reference genome sequences of hot pepper reveal the massive evolution of plant disease-resistance genes by retroduplication.</title>
        <authorList>
            <person name="Kim S."/>
            <person name="Park J."/>
            <person name="Yeom S.I."/>
            <person name="Kim Y.M."/>
            <person name="Seo E."/>
            <person name="Kim K.T."/>
            <person name="Kim M.S."/>
            <person name="Lee J.M."/>
            <person name="Cheong K."/>
            <person name="Shin H.S."/>
            <person name="Kim S.B."/>
            <person name="Han K."/>
            <person name="Lee J."/>
            <person name="Park M."/>
            <person name="Lee H.A."/>
            <person name="Lee H.Y."/>
            <person name="Lee Y."/>
            <person name="Oh S."/>
            <person name="Lee J.H."/>
            <person name="Choi E."/>
            <person name="Choi E."/>
            <person name="Lee S.E."/>
            <person name="Jeon J."/>
            <person name="Kim H."/>
            <person name="Choi G."/>
            <person name="Song H."/>
            <person name="Lee J."/>
            <person name="Lee S.C."/>
            <person name="Kwon J.K."/>
            <person name="Lee H.Y."/>
            <person name="Koo N."/>
            <person name="Hong Y."/>
            <person name="Kim R.W."/>
            <person name="Kang W.H."/>
            <person name="Huh J.H."/>
            <person name="Kang B.C."/>
            <person name="Yang T.J."/>
            <person name="Lee Y.H."/>
            <person name="Bennetzen J.L."/>
            <person name="Choi D."/>
        </authorList>
    </citation>
    <scope>NUCLEOTIDE SEQUENCE [LARGE SCALE GENOMIC DNA]</scope>
    <source>
        <strain evidence="2">cv. CM334</strain>
    </source>
</reference>
<reference evidence="1 2" key="1">
    <citation type="journal article" date="2014" name="Nat. Genet.">
        <title>Genome sequence of the hot pepper provides insights into the evolution of pungency in Capsicum species.</title>
        <authorList>
            <person name="Kim S."/>
            <person name="Park M."/>
            <person name="Yeom S.I."/>
            <person name="Kim Y.M."/>
            <person name="Lee J.M."/>
            <person name="Lee H.A."/>
            <person name="Seo E."/>
            <person name="Choi J."/>
            <person name="Cheong K."/>
            <person name="Kim K.T."/>
            <person name="Jung K."/>
            <person name="Lee G.W."/>
            <person name="Oh S.K."/>
            <person name="Bae C."/>
            <person name="Kim S.B."/>
            <person name="Lee H.Y."/>
            <person name="Kim S.Y."/>
            <person name="Kim M.S."/>
            <person name="Kang B.C."/>
            <person name="Jo Y.D."/>
            <person name="Yang H.B."/>
            <person name="Jeong H.J."/>
            <person name="Kang W.H."/>
            <person name="Kwon J.K."/>
            <person name="Shin C."/>
            <person name="Lim J.Y."/>
            <person name="Park J.H."/>
            <person name="Huh J.H."/>
            <person name="Kim J.S."/>
            <person name="Kim B.D."/>
            <person name="Cohen O."/>
            <person name="Paran I."/>
            <person name="Suh M.C."/>
            <person name="Lee S.B."/>
            <person name="Kim Y.K."/>
            <person name="Shin Y."/>
            <person name="Noh S.J."/>
            <person name="Park J."/>
            <person name="Seo Y.S."/>
            <person name="Kwon S.Y."/>
            <person name="Kim H.A."/>
            <person name="Park J.M."/>
            <person name="Kim H.J."/>
            <person name="Choi S.B."/>
            <person name="Bosland P.W."/>
            <person name="Reeves G."/>
            <person name="Jo S.H."/>
            <person name="Lee B.W."/>
            <person name="Cho H.T."/>
            <person name="Choi H.S."/>
            <person name="Lee M.S."/>
            <person name="Yu Y."/>
            <person name="Do Choi Y."/>
            <person name="Park B.S."/>
            <person name="van Deynze A."/>
            <person name="Ashrafi H."/>
            <person name="Hill T."/>
            <person name="Kim W.T."/>
            <person name="Pai H.S."/>
            <person name="Ahn H.K."/>
            <person name="Yeam I."/>
            <person name="Giovannoni J.J."/>
            <person name="Rose J.K."/>
            <person name="Sorensen I."/>
            <person name="Lee S.J."/>
            <person name="Kim R.W."/>
            <person name="Choi I.Y."/>
            <person name="Choi B.S."/>
            <person name="Lim J.S."/>
            <person name="Lee Y.H."/>
            <person name="Choi D."/>
        </authorList>
    </citation>
    <scope>NUCLEOTIDE SEQUENCE [LARGE SCALE GENOMIC DNA]</scope>
    <source>
        <strain evidence="2">cv. CM334</strain>
    </source>
</reference>
<protein>
    <submittedName>
        <fullName evidence="1">Uncharacterized protein</fullName>
    </submittedName>
</protein>
<name>A0A2G2YMQ0_CAPAN</name>
<evidence type="ECO:0000313" key="1">
    <source>
        <dbReference type="EMBL" id="PHT71010.1"/>
    </source>
</evidence>
<accession>A0A2G2YMQ0</accession>
<keyword evidence="2" id="KW-1185">Reference proteome</keyword>
<dbReference type="PANTHER" id="PTHR15140:SF41">
    <property type="entry name" value="DISEASE RESISTANCE PROTEIN RF45 ISOFORM X1-RELATED"/>
    <property type="match status" value="1"/>
</dbReference>
<dbReference type="Gramene" id="PHT71010">
    <property type="protein sequence ID" value="PHT71010"/>
    <property type="gene ID" value="T459_26114"/>
</dbReference>
<proteinExistence type="predicted"/>
<dbReference type="SUPFAM" id="SSF52047">
    <property type="entry name" value="RNI-like"/>
    <property type="match status" value="1"/>
</dbReference>
<dbReference type="EMBL" id="AYRZ02000010">
    <property type="protein sequence ID" value="PHT71010.1"/>
    <property type="molecule type" value="Genomic_DNA"/>
</dbReference>
<dbReference type="PANTHER" id="PTHR15140">
    <property type="entry name" value="TUBULIN-SPECIFIC CHAPERONE E"/>
    <property type="match status" value="1"/>
</dbReference>
<comment type="caution">
    <text evidence="1">The sequence shown here is derived from an EMBL/GenBank/DDBJ whole genome shotgun (WGS) entry which is preliminary data.</text>
</comment>
<dbReference type="Gene3D" id="3.80.10.10">
    <property type="entry name" value="Ribonuclease Inhibitor"/>
    <property type="match status" value="1"/>
</dbReference>
<gene>
    <name evidence="1" type="ORF">T459_26114</name>
</gene>
<sequence>MMAEMFELLANGKLYYLGMDPTEVAIPNAIWNLRNLRHLCIDGYASFDAPDYKQEILRKLLSNLRTMLTPILKYRKDSEEILRRLPRLEKLKCIYLFKERMLPRLDLIPQLVFLKLFSNVPTLYPDFYERVLKCLPSNLKRLSLSVSVWMVVSHGMVWLPWEPCLF</sequence>
<dbReference type="Proteomes" id="UP000222542">
    <property type="component" value="Unassembled WGS sequence"/>
</dbReference>
<dbReference type="AlphaFoldDB" id="A0A2G2YMQ0"/>
<dbReference type="InterPro" id="IPR032675">
    <property type="entry name" value="LRR_dom_sf"/>
</dbReference>
<organism evidence="1 2">
    <name type="scientific">Capsicum annuum</name>
    <name type="common">Capsicum pepper</name>
    <dbReference type="NCBI Taxonomy" id="4072"/>
    <lineage>
        <taxon>Eukaryota</taxon>
        <taxon>Viridiplantae</taxon>
        <taxon>Streptophyta</taxon>
        <taxon>Embryophyta</taxon>
        <taxon>Tracheophyta</taxon>
        <taxon>Spermatophyta</taxon>
        <taxon>Magnoliopsida</taxon>
        <taxon>eudicotyledons</taxon>
        <taxon>Gunneridae</taxon>
        <taxon>Pentapetalae</taxon>
        <taxon>asterids</taxon>
        <taxon>lamiids</taxon>
        <taxon>Solanales</taxon>
        <taxon>Solanaceae</taxon>
        <taxon>Solanoideae</taxon>
        <taxon>Capsiceae</taxon>
        <taxon>Capsicum</taxon>
    </lineage>
</organism>
<evidence type="ECO:0000313" key="2">
    <source>
        <dbReference type="Proteomes" id="UP000222542"/>
    </source>
</evidence>